<reference evidence="2" key="1">
    <citation type="submission" date="2021-06" db="EMBL/GenBank/DDBJ databases">
        <authorList>
            <person name="Hodson N. C."/>
            <person name="Mongue J. A."/>
            <person name="Jaron S. K."/>
        </authorList>
    </citation>
    <scope>NUCLEOTIDE SEQUENCE</scope>
</reference>
<evidence type="ECO:0000313" key="3">
    <source>
        <dbReference type="Proteomes" id="UP000708208"/>
    </source>
</evidence>
<feature type="compositionally biased region" description="Low complexity" evidence="1">
    <location>
        <begin position="30"/>
        <end position="41"/>
    </location>
</feature>
<evidence type="ECO:0000313" key="2">
    <source>
        <dbReference type="EMBL" id="CAG7827245.1"/>
    </source>
</evidence>
<feature type="non-terminal residue" evidence="2">
    <location>
        <position position="41"/>
    </location>
</feature>
<comment type="caution">
    <text evidence="2">The sequence shown here is derived from an EMBL/GenBank/DDBJ whole genome shotgun (WGS) entry which is preliminary data.</text>
</comment>
<name>A0A8J2L8M3_9HEXA</name>
<proteinExistence type="predicted"/>
<sequence>MFVYYEWGLNLRNLNQTDLLREGNGGPSGSEGSTGSSTDKT</sequence>
<feature type="region of interest" description="Disordered" evidence="1">
    <location>
        <begin position="18"/>
        <end position="41"/>
    </location>
</feature>
<accession>A0A8J2L8M3</accession>
<dbReference type="AlphaFoldDB" id="A0A8J2L8M3"/>
<protein>
    <submittedName>
        <fullName evidence="2">Uncharacterized protein</fullName>
    </submittedName>
</protein>
<dbReference type="Proteomes" id="UP000708208">
    <property type="component" value="Unassembled WGS sequence"/>
</dbReference>
<keyword evidence="3" id="KW-1185">Reference proteome</keyword>
<dbReference type="EMBL" id="CAJVCH010542784">
    <property type="protein sequence ID" value="CAG7827245.1"/>
    <property type="molecule type" value="Genomic_DNA"/>
</dbReference>
<gene>
    <name evidence="2" type="ORF">AFUS01_LOCUS37241</name>
</gene>
<organism evidence="2 3">
    <name type="scientific">Allacma fusca</name>
    <dbReference type="NCBI Taxonomy" id="39272"/>
    <lineage>
        <taxon>Eukaryota</taxon>
        <taxon>Metazoa</taxon>
        <taxon>Ecdysozoa</taxon>
        <taxon>Arthropoda</taxon>
        <taxon>Hexapoda</taxon>
        <taxon>Collembola</taxon>
        <taxon>Symphypleona</taxon>
        <taxon>Sminthuridae</taxon>
        <taxon>Allacma</taxon>
    </lineage>
</organism>
<evidence type="ECO:0000256" key="1">
    <source>
        <dbReference type="SAM" id="MobiDB-lite"/>
    </source>
</evidence>